<evidence type="ECO:0000256" key="5">
    <source>
        <dbReference type="SAM" id="Phobius"/>
    </source>
</evidence>
<protein>
    <submittedName>
        <fullName evidence="6">Uncharacterized protein</fullName>
    </submittedName>
</protein>
<feature type="transmembrane region" description="Helical" evidence="5">
    <location>
        <begin position="109"/>
        <end position="134"/>
    </location>
</feature>
<dbReference type="GO" id="GO:0016020">
    <property type="term" value="C:membrane"/>
    <property type="evidence" value="ECO:0007669"/>
    <property type="project" value="UniProtKB-SubCell"/>
</dbReference>
<comment type="subcellular location">
    <subcellularLocation>
        <location evidence="1">Membrane</location>
        <topology evidence="1">Multi-pass membrane protein</topology>
    </subcellularLocation>
</comment>
<dbReference type="EMBL" id="JAEAOA010002320">
    <property type="protein sequence ID" value="KAK3582719.1"/>
    <property type="molecule type" value="Genomic_DNA"/>
</dbReference>
<dbReference type="Gene3D" id="1.20.140.150">
    <property type="match status" value="1"/>
</dbReference>
<reference evidence="6" key="1">
    <citation type="journal article" date="2021" name="Genome Biol. Evol.">
        <title>A High-Quality Reference Genome for a Parasitic Bivalve with Doubly Uniparental Inheritance (Bivalvia: Unionida).</title>
        <authorList>
            <person name="Smith C.H."/>
        </authorList>
    </citation>
    <scope>NUCLEOTIDE SEQUENCE</scope>
    <source>
        <strain evidence="6">CHS0354</strain>
    </source>
</reference>
<evidence type="ECO:0000256" key="4">
    <source>
        <dbReference type="ARBA" id="ARBA00023136"/>
    </source>
</evidence>
<evidence type="ECO:0000313" key="6">
    <source>
        <dbReference type="EMBL" id="KAK3582719.1"/>
    </source>
</evidence>
<comment type="caution">
    <text evidence="6">The sequence shown here is derived from an EMBL/GenBank/DDBJ whole genome shotgun (WGS) entry which is preliminary data.</text>
</comment>
<evidence type="ECO:0000256" key="3">
    <source>
        <dbReference type="ARBA" id="ARBA00022989"/>
    </source>
</evidence>
<keyword evidence="7" id="KW-1185">Reference proteome</keyword>
<gene>
    <name evidence="6" type="ORF">CHS0354_039759</name>
</gene>
<keyword evidence="4 5" id="KW-0472">Membrane</keyword>
<evidence type="ECO:0000256" key="2">
    <source>
        <dbReference type="ARBA" id="ARBA00022692"/>
    </source>
</evidence>
<feature type="transmembrane region" description="Helical" evidence="5">
    <location>
        <begin position="146"/>
        <end position="169"/>
    </location>
</feature>
<reference evidence="6" key="2">
    <citation type="journal article" date="2021" name="Genome Biol. Evol.">
        <title>Developing a high-quality reference genome for a parasitic bivalve with doubly uniparental inheritance (Bivalvia: Unionida).</title>
        <authorList>
            <person name="Smith C.H."/>
        </authorList>
    </citation>
    <scope>NUCLEOTIDE SEQUENCE</scope>
    <source>
        <strain evidence="6">CHS0354</strain>
        <tissue evidence="6">Mantle</tissue>
    </source>
</reference>
<keyword evidence="3 5" id="KW-1133">Transmembrane helix</keyword>
<dbReference type="Pfam" id="PF00822">
    <property type="entry name" value="PMP22_Claudin"/>
    <property type="match status" value="1"/>
</dbReference>
<proteinExistence type="predicted"/>
<keyword evidence="2 5" id="KW-0812">Transmembrane</keyword>
<name>A0AAE0VLV9_9BIVA</name>
<dbReference type="InterPro" id="IPR004031">
    <property type="entry name" value="PMP22/EMP/MP20/Claudin"/>
</dbReference>
<organism evidence="6 7">
    <name type="scientific">Potamilus streckersoni</name>
    <dbReference type="NCBI Taxonomy" id="2493646"/>
    <lineage>
        <taxon>Eukaryota</taxon>
        <taxon>Metazoa</taxon>
        <taxon>Spiralia</taxon>
        <taxon>Lophotrochozoa</taxon>
        <taxon>Mollusca</taxon>
        <taxon>Bivalvia</taxon>
        <taxon>Autobranchia</taxon>
        <taxon>Heteroconchia</taxon>
        <taxon>Palaeoheterodonta</taxon>
        <taxon>Unionida</taxon>
        <taxon>Unionoidea</taxon>
        <taxon>Unionidae</taxon>
        <taxon>Ambleminae</taxon>
        <taxon>Lampsilini</taxon>
        <taxon>Potamilus</taxon>
    </lineage>
</organism>
<dbReference type="AlphaFoldDB" id="A0AAE0VLV9"/>
<accession>A0AAE0VLV9</accession>
<sequence>MCCKGSCALSTLIVILLILSFVLDISGCFSSMWYLIGGTQTVLYSEIGVVFYGGIWSDCVSSQFFTTCESKETDWLKAVRAFSVSGFLLYFVAVVVVIVQLCSKPKKKALYIISVCLMFAGAICAMIAFVVYVIQATGKAREFFVGFYITITAFVFGILAGILESVNLVKANSGKVEIN</sequence>
<feature type="transmembrane region" description="Helical" evidence="5">
    <location>
        <begin position="81"/>
        <end position="102"/>
    </location>
</feature>
<feature type="transmembrane region" description="Helical" evidence="5">
    <location>
        <begin position="12"/>
        <end position="36"/>
    </location>
</feature>
<evidence type="ECO:0000256" key="1">
    <source>
        <dbReference type="ARBA" id="ARBA00004141"/>
    </source>
</evidence>
<dbReference type="Proteomes" id="UP001195483">
    <property type="component" value="Unassembled WGS sequence"/>
</dbReference>
<reference evidence="6" key="3">
    <citation type="submission" date="2023-05" db="EMBL/GenBank/DDBJ databases">
        <authorList>
            <person name="Smith C.H."/>
        </authorList>
    </citation>
    <scope>NUCLEOTIDE SEQUENCE</scope>
    <source>
        <strain evidence="6">CHS0354</strain>
        <tissue evidence="6">Mantle</tissue>
    </source>
</reference>
<evidence type="ECO:0000313" key="7">
    <source>
        <dbReference type="Proteomes" id="UP001195483"/>
    </source>
</evidence>